<accession>A0AAW1L880</accession>
<sequence length="94" mass="11228">MQNVVSPKEIRPVCKAKPRKITQQNKEIRPVCKAKPRKITQQNRKRRHTAILTDTPEKEELETQEKLRKQKLDKKGKKKVKRQVFEKNDKENEV</sequence>
<proteinExistence type="predicted"/>
<name>A0AAW1L880_POPJA</name>
<organism evidence="2 3">
    <name type="scientific">Popillia japonica</name>
    <name type="common">Japanese beetle</name>
    <dbReference type="NCBI Taxonomy" id="7064"/>
    <lineage>
        <taxon>Eukaryota</taxon>
        <taxon>Metazoa</taxon>
        <taxon>Ecdysozoa</taxon>
        <taxon>Arthropoda</taxon>
        <taxon>Hexapoda</taxon>
        <taxon>Insecta</taxon>
        <taxon>Pterygota</taxon>
        <taxon>Neoptera</taxon>
        <taxon>Endopterygota</taxon>
        <taxon>Coleoptera</taxon>
        <taxon>Polyphaga</taxon>
        <taxon>Scarabaeiformia</taxon>
        <taxon>Scarabaeidae</taxon>
        <taxon>Rutelinae</taxon>
        <taxon>Popillia</taxon>
    </lineage>
</organism>
<dbReference type="AlphaFoldDB" id="A0AAW1L880"/>
<comment type="caution">
    <text evidence="2">The sequence shown here is derived from an EMBL/GenBank/DDBJ whole genome shotgun (WGS) entry which is preliminary data.</text>
</comment>
<feature type="compositionally biased region" description="Basic residues" evidence="1">
    <location>
        <begin position="32"/>
        <end position="49"/>
    </location>
</feature>
<feature type="compositionally biased region" description="Basic and acidic residues" evidence="1">
    <location>
        <begin position="83"/>
        <end position="94"/>
    </location>
</feature>
<feature type="region of interest" description="Disordered" evidence="1">
    <location>
        <begin position="19"/>
        <end position="94"/>
    </location>
</feature>
<feature type="compositionally biased region" description="Basic residues" evidence="1">
    <location>
        <begin position="68"/>
        <end position="82"/>
    </location>
</feature>
<evidence type="ECO:0000313" key="3">
    <source>
        <dbReference type="Proteomes" id="UP001458880"/>
    </source>
</evidence>
<evidence type="ECO:0000313" key="2">
    <source>
        <dbReference type="EMBL" id="KAK9729878.1"/>
    </source>
</evidence>
<evidence type="ECO:0000256" key="1">
    <source>
        <dbReference type="SAM" id="MobiDB-lite"/>
    </source>
</evidence>
<gene>
    <name evidence="2" type="ORF">QE152_g15666</name>
</gene>
<feature type="compositionally biased region" description="Basic and acidic residues" evidence="1">
    <location>
        <begin position="55"/>
        <end position="67"/>
    </location>
</feature>
<dbReference type="EMBL" id="JASPKY010000156">
    <property type="protein sequence ID" value="KAK9729878.1"/>
    <property type="molecule type" value="Genomic_DNA"/>
</dbReference>
<keyword evidence="3" id="KW-1185">Reference proteome</keyword>
<protein>
    <submittedName>
        <fullName evidence="2">Uncharacterized protein</fullName>
    </submittedName>
</protein>
<dbReference type="Proteomes" id="UP001458880">
    <property type="component" value="Unassembled WGS sequence"/>
</dbReference>
<reference evidence="2 3" key="1">
    <citation type="journal article" date="2024" name="BMC Genomics">
        <title>De novo assembly and annotation of Popillia japonica's genome with initial clues to its potential as an invasive pest.</title>
        <authorList>
            <person name="Cucini C."/>
            <person name="Boschi S."/>
            <person name="Funari R."/>
            <person name="Cardaioli E."/>
            <person name="Iannotti N."/>
            <person name="Marturano G."/>
            <person name="Paoli F."/>
            <person name="Bruttini M."/>
            <person name="Carapelli A."/>
            <person name="Frati F."/>
            <person name="Nardi F."/>
        </authorList>
    </citation>
    <scope>NUCLEOTIDE SEQUENCE [LARGE SCALE GENOMIC DNA]</scope>
    <source>
        <strain evidence="2">DMR45628</strain>
    </source>
</reference>